<dbReference type="EMBL" id="MPNX01000031">
    <property type="protein sequence ID" value="OOY33876.1"/>
    <property type="molecule type" value="Genomic_DNA"/>
</dbReference>
<organism evidence="1 2">
    <name type="scientific">Solemya velum gill symbiont</name>
    <dbReference type="NCBI Taxonomy" id="2340"/>
    <lineage>
        <taxon>Bacteria</taxon>
        <taxon>Pseudomonadati</taxon>
        <taxon>Pseudomonadota</taxon>
        <taxon>Gammaproteobacteria</taxon>
        <taxon>sulfur-oxidizing symbionts</taxon>
    </lineage>
</organism>
<sequence length="92" mass="10717">MKSRKLEHLQDVPNIVGPATEKLLAILGIRKPADLIGKNPYLMYENLCKFTHVRHDPCVIDVFISAVRYMEGGRPRQWWKFTQERKKHLSSA</sequence>
<gene>
    <name evidence="1" type="ORF">BOV88_12900</name>
</gene>
<accession>A0A1T2F8H1</accession>
<dbReference type="RefSeq" id="WP_078453632.1">
    <property type="nucleotide sequence ID" value="NZ_MPNX01000031.1"/>
</dbReference>
<evidence type="ECO:0000313" key="1">
    <source>
        <dbReference type="EMBL" id="OOY33876.1"/>
    </source>
</evidence>
<dbReference type="AlphaFoldDB" id="A0A1T2F8H1"/>
<comment type="caution">
    <text evidence="1">The sequence shown here is derived from an EMBL/GenBank/DDBJ whole genome shotgun (WGS) entry which is preliminary data.</text>
</comment>
<evidence type="ECO:0000313" key="2">
    <source>
        <dbReference type="Proteomes" id="UP000190962"/>
    </source>
</evidence>
<dbReference type="Pfam" id="PF11731">
    <property type="entry name" value="Cdd1"/>
    <property type="match status" value="1"/>
</dbReference>
<proteinExistence type="predicted"/>
<reference evidence="1 2" key="1">
    <citation type="submission" date="2016-11" db="EMBL/GenBank/DDBJ databases">
        <title>Mixed transmission modes and dynamic genome evolution in an obligate animal-bacterial symbiosis.</title>
        <authorList>
            <person name="Russell S.L."/>
            <person name="Corbett-Detig R.B."/>
            <person name="Cavanaugh C.M."/>
        </authorList>
    </citation>
    <scope>NUCLEOTIDE SEQUENCE [LARGE SCALE GENOMIC DNA]</scope>
    <source>
        <strain evidence="1">MA-KB16</strain>
    </source>
</reference>
<dbReference type="GeneID" id="86992776"/>
<name>A0A1T2F8H1_SOVGS</name>
<dbReference type="Proteomes" id="UP000190962">
    <property type="component" value="Unassembled WGS sequence"/>
</dbReference>
<protein>
    <submittedName>
        <fullName evidence="1">Mitomycin resistance protein</fullName>
    </submittedName>
</protein>
<dbReference type="InterPro" id="IPR021725">
    <property type="entry name" value="Cdd1"/>
</dbReference>